<evidence type="ECO:0000256" key="2">
    <source>
        <dbReference type="ARBA" id="ARBA00022777"/>
    </source>
</evidence>
<dbReference type="STRING" id="1353952.A0A165IGT3"/>
<feature type="compositionally biased region" description="Polar residues" evidence="3">
    <location>
        <begin position="690"/>
        <end position="700"/>
    </location>
</feature>
<feature type="region of interest" description="Disordered" evidence="3">
    <location>
        <begin position="571"/>
        <end position="608"/>
    </location>
</feature>
<keyword evidence="2" id="KW-0418">Kinase</keyword>
<evidence type="ECO:0000313" key="5">
    <source>
        <dbReference type="Proteomes" id="UP000076842"/>
    </source>
</evidence>
<dbReference type="PANTHER" id="PTHR10196">
    <property type="entry name" value="SUGAR KINASE"/>
    <property type="match status" value="1"/>
</dbReference>
<feature type="compositionally biased region" description="Low complexity" evidence="3">
    <location>
        <begin position="669"/>
        <end position="689"/>
    </location>
</feature>
<feature type="compositionally biased region" description="Basic and acidic residues" evidence="3">
    <location>
        <begin position="571"/>
        <end position="588"/>
    </location>
</feature>
<feature type="region of interest" description="Disordered" evidence="3">
    <location>
        <begin position="621"/>
        <end position="723"/>
    </location>
</feature>
<keyword evidence="5" id="KW-1185">Reference proteome</keyword>
<dbReference type="GO" id="GO:0005997">
    <property type="term" value="P:xylulose metabolic process"/>
    <property type="evidence" value="ECO:0007669"/>
    <property type="project" value="TreeGrafter"/>
</dbReference>
<dbReference type="GO" id="GO:0004856">
    <property type="term" value="F:D-xylulokinase activity"/>
    <property type="evidence" value="ECO:0007669"/>
    <property type="project" value="TreeGrafter"/>
</dbReference>
<evidence type="ECO:0000256" key="1">
    <source>
        <dbReference type="ARBA" id="ARBA00022679"/>
    </source>
</evidence>
<reference evidence="4 5" key="1">
    <citation type="journal article" date="2016" name="Mol. Biol. Evol.">
        <title>Comparative Genomics of Early-Diverging Mushroom-Forming Fungi Provides Insights into the Origins of Lignocellulose Decay Capabilities.</title>
        <authorList>
            <person name="Nagy L.G."/>
            <person name="Riley R."/>
            <person name="Tritt A."/>
            <person name="Adam C."/>
            <person name="Daum C."/>
            <person name="Floudas D."/>
            <person name="Sun H."/>
            <person name="Yadav J.S."/>
            <person name="Pangilinan J."/>
            <person name="Larsson K.H."/>
            <person name="Matsuura K."/>
            <person name="Barry K."/>
            <person name="Labutti K."/>
            <person name="Kuo R."/>
            <person name="Ohm R.A."/>
            <person name="Bhattacharya S.S."/>
            <person name="Shirouzu T."/>
            <person name="Yoshinaga Y."/>
            <person name="Martin F.M."/>
            <person name="Grigoriev I.V."/>
            <person name="Hibbett D.S."/>
        </authorList>
    </citation>
    <scope>NUCLEOTIDE SEQUENCE [LARGE SCALE GENOMIC DNA]</scope>
    <source>
        <strain evidence="4 5">HHB12733</strain>
    </source>
</reference>
<keyword evidence="1" id="KW-0808">Transferase</keyword>
<evidence type="ECO:0000256" key="3">
    <source>
        <dbReference type="SAM" id="MobiDB-lite"/>
    </source>
</evidence>
<dbReference type="Proteomes" id="UP000076842">
    <property type="component" value="Unassembled WGS sequence"/>
</dbReference>
<dbReference type="AlphaFoldDB" id="A0A165IGT3"/>
<dbReference type="InParanoid" id="A0A165IGT3"/>
<dbReference type="Gene3D" id="3.30.420.40">
    <property type="match status" value="3"/>
</dbReference>
<accession>A0A165IGT3</accession>
<protein>
    <recommendedName>
        <fullName evidence="6">Actin-like ATPase domain-containing protein</fullName>
    </recommendedName>
</protein>
<name>A0A165IGT3_9BASI</name>
<dbReference type="PANTHER" id="PTHR10196:SF57">
    <property type="entry name" value="XYLULOSE KINASE"/>
    <property type="match status" value="1"/>
</dbReference>
<gene>
    <name evidence="4" type="ORF">CALCODRAFT_108135</name>
</gene>
<sequence>MATRMAISAAGMSPATGKKGGGQNCFLGLEWAVEGVKAVVVDEQLEVVGSEEVRFESELPEYGTRGGVLVSHNTYALNVPVEMYIKALDLLLTKLTQLSLPQRIRSISGSAPSLLLPTTSFPPAVTLPAPSQSLHAALNPLLSYPHTPLPHPLTSPAHIPALLASLLPSLPSQTSALTTLPSLLVSLLCGSYVLPSASELAATGGKLWDSQKCEWDEQGLRELLRLGMGGNDDLGDAPARVKEMMPRCNMPGSREAEEAGRIAPYFVTRYGFSPDTTIYAFQPPHISFYLSLAPSPTTGVLALGTPDVLLTPLSAVPLPPPVPRSALQPSVNRVWEREDASVVPHPAGIGEGWIAVVVSSYGEEARQQAMGKYTKTWTAFDRLVAVVPPGGTIGLDNKLFCFWGPQGQFRFRFGKTAEFEDSRVIPRCLLESQMMHLRVRLSRLLVQPHQIPRPLYPCSVPFDVYDPTALPKRMIVCGTTASYPAMSQLISDVFNSTILVPNPTPAAPANAYPFPDDLPKPETSRAALGSAYLARYSWRRNIRPEESVRYPTFGDELRALLKRKSESILYRERERERERARDKEREGLVAKGVLKKPGSGFYSHPGSRLSTTMLATVDTVEEVDETEEDDQSDPSPPMTSYQQQSSYSRSSLLMTPKTSPELADPITRARSLTGGSSASLGSYASLTSTPSAMSHTSSPAGSMASLGTPGTLMPPFTESPSASGVPQAMQEVVGLQTDEADVLLGLRKFADSDIDAFMSYAAVVPEFLRLERMLAMGSVL</sequence>
<dbReference type="OrthoDB" id="1728974at2759"/>
<feature type="compositionally biased region" description="Low complexity" evidence="3">
    <location>
        <begin position="638"/>
        <end position="656"/>
    </location>
</feature>
<evidence type="ECO:0000313" key="4">
    <source>
        <dbReference type="EMBL" id="KZT60555.1"/>
    </source>
</evidence>
<proteinExistence type="predicted"/>
<evidence type="ECO:0008006" key="6">
    <source>
        <dbReference type="Google" id="ProtNLM"/>
    </source>
</evidence>
<dbReference type="EMBL" id="KV423930">
    <property type="protein sequence ID" value="KZT60555.1"/>
    <property type="molecule type" value="Genomic_DNA"/>
</dbReference>
<organism evidence="4 5">
    <name type="scientific">Calocera cornea HHB12733</name>
    <dbReference type="NCBI Taxonomy" id="1353952"/>
    <lineage>
        <taxon>Eukaryota</taxon>
        <taxon>Fungi</taxon>
        <taxon>Dikarya</taxon>
        <taxon>Basidiomycota</taxon>
        <taxon>Agaricomycotina</taxon>
        <taxon>Dacrymycetes</taxon>
        <taxon>Dacrymycetales</taxon>
        <taxon>Dacrymycetaceae</taxon>
        <taxon>Calocera</taxon>
    </lineage>
</organism>
<feature type="compositionally biased region" description="Acidic residues" evidence="3">
    <location>
        <begin position="621"/>
        <end position="632"/>
    </location>
</feature>
<dbReference type="GO" id="GO:0005829">
    <property type="term" value="C:cytosol"/>
    <property type="evidence" value="ECO:0007669"/>
    <property type="project" value="TreeGrafter"/>
</dbReference>